<dbReference type="AlphaFoldDB" id="A0A9P4PMH5"/>
<gene>
    <name evidence="3" type="ORF">P171DRAFT_484661</name>
</gene>
<keyword evidence="4" id="KW-1185">Reference proteome</keyword>
<dbReference type="OrthoDB" id="5418695at2759"/>
<protein>
    <recommendedName>
        <fullName evidence="2">RapZ C-terminal domain-containing protein</fullName>
    </recommendedName>
</protein>
<proteinExistence type="predicted"/>
<feature type="region of interest" description="Disordered" evidence="1">
    <location>
        <begin position="96"/>
        <end position="153"/>
    </location>
</feature>
<comment type="caution">
    <text evidence="3">The sequence shown here is derived from an EMBL/GenBank/DDBJ whole genome shotgun (WGS) entry which is preliminary data.</text>
</comment>
<name>A0A9P4PMH5_9PLEO</name>
<dbReference type="EMBL" id="MU001499">
    <property type="protein sequence ID" value="KAF2446008.1"/>
    <property type="molecule type" value="Genomic_DNA"/>
</dbReference>
<evidence type="ECO:0000313" key="4">
    <source>
        <dbReference type="Proteomes" id="UP000799764"/>
    </source>
</evidence>
<feature type="compositionally biased region" description="Basic residues" evidence="1">
    <location>
        <begin position="120"/>
        <end position="136"/>
    </location>
</feature>
<reference evidence="3" key="1">
    <citation type="journal article" date="2020" name="Stud. Mycol.">
        <title>101 Dothideomycetes genomes: a test case for predicting lifestyles and emergence of pathogens.</title>
        <authorList>
            <person name="Haridas S."/>
            <person name="Albert R."/>
            <person name="Binder M."/>
            <person name="Bloem J."/>
            <person name="Labutti K."/>
            <person name="Salamov A."/>
            <person name="Andreopoulos B."/>
            <person name="Baker S."/>
            <person name="Barry K."/>
            <person name="Bills G."/>
            <person name="Bluhm B."/>
            <person name="Cannon C."/>
            <person name="Castanera R."/>
            <person name="Culley D."/>
            <person name="Daum C."/>
            <person name="Ezra D."/>
            <person name="Gonzalez J."/>
            <person name="Henrissat B."/>
            <person name="Kuo A."/>
            <person name="Liang C."/>
            <person name="Lipzen A."/>
            <person name="Lutzoni F."/>
            <person name="Magnuson J."/>
            <person name="Mondo S."/>
            <person name="Nolan M."/>
            <person name="Ohm R."/>
            <person name="Pangilinan J."/>
            <person name="Park H.-J."/>
            <person name="Ramirez L."/>
            <person name="Alfaro M."/>
            <person name="Sun H."/>
            <person name="Tritt A."/>
            <person name="Yoshinaga Y."/>
            <person name="Zwiers L.-H."/>
            <person name="Turgeon B."/>
            <person name="Goodwin S."/>
            <person name="Spatafora J."/>
            <person name="Crous P."/>
            <person name="Grigoriev I."/>
        </authorList>
    </citation>
    <scope>NUCLEOTIDE SEQUENCE</scope>
    <source>
        <strain evidence="3">CBS 690.94</strain>
    </source>
</reference>
<dbReference type="Pfam" id="PF22740">
    <property type="entry name" value="PapZ_C"/>
    <property type="match status" value="1"/>
</dbReference>
<feature type="domain" description="RapZ C-terminal" evidence="2">
    <location>
        <begin position="204"/>
        <end position="293"/>
    </location>
</feature>
<feature type="region of interest" description="Disordered" evidence="1">
    <location>
        <begin position="1"/>
        <end position="20"/>
    </location>
</feature>
<sequence length="304" mass="34047">MLYHERQTRGHARPPVQPRWPDNAHYAPNYPIYPLKSAPAPLLRVPLAPAPAPAPDADVFVPRLLERFERMSPPPWPIEPQLRRKVSIPKKQVSFNLPARSPTHRHPPHKPSQAQLSDHAHHRHPTPANLPRRRPSTHNLGQQPAPHPPRAPQPTIWIVTYAHTLANTPAAVHKILATQLPPGTPHLYSIHAYNLTPPPAHICEAYSGVSPIVQNYVMRDPRARKAVADAIHNILAHGRREMRKEKEGRGPAKKDVALSVCCLYGTHRSVSIAERIAQGLMDMKLGVNVVVRHVHRVKGAKDPR</sequence>
<evidence type="ECO:0000259" key="2">
    <source>
        <dbReference type="Pfam" id="PF22740"/>
    </source>
</evidence>
<organism evidence="3 4">
    <name type="scientific">Karstenula rhodostoma CBS 690.94</name>
    <dbReference type="NCBI Taxonomy" id="1392251"/>
    <lineage>
        <taxon>Eukaryota</taxon>
        <taxon>Fungi</taxon>
        <taxon>Dikarya</taxon>
        <taxon>Ascomycota</taxon>
        <taxon>Pezizomycotina</taxon>
        <taxon>Dothideomycetes</taxon>
        <taxon>Pleosporomycetidae</taxon>
        <taxon>Pleosporales</taxon>
        <taxon>Massarineae</taxon>
        <taxon>Didymosphaeriaceae</taxon>
        <taxon>Karstenula</taxon>
    </lineage>
</organism>
<evidence type="ECO:0000313" key="3">
    <source>
        <dbReference type="EMBL" id="KAF2446008.1"/>
    </source>
</evidence>
<accession>A0A9P4PMH5</accession>
<dbReference type="Proteomes" id="UP000799764">
    <property type="component" value="Unassembled WGS sequence"/>
</dbReference>
<dbReference type="InterPro" id="IPR053931">
    <property type="entry name" value="RapZ_C"/>
</dbReference>
<evidence type="ECO:0000256" key="1">
    <source>
        <dbReference type="SAM" id="MobiDB-lite"/>
    </source>
</evidence>